<evidence type="ECO:0000256" key="1">
    <source>
        <dbReference type="SAM" id="SignalP"/>
    </source>
</evidence>
<sequence>MNKNTTAAMIRTFTFFSLVVAVASEAWTQDQINYYYQKYNAPLNTCAMQAQCLKYTITENETPSKCGSPCEYRVCWHQGYMGEGWNHGWGNWGFLSACMRYEHVDHIGDMHTTSSLTQKGRSSNIIDNFDECINGINPHGKGYWDSSCTEPETAFSDSYMFANVCQNVPAGHTVHFLMNDGGSCSGTAEQTEMTGHGTKAFCAPSTQDLAEMNPGGQTFFPAYIGASSTGGTCSGMAEGSECVWSVTVPSTCVYEEGDACAGNTSPTYNDDTVCPNQADSVLVYYENDRNAGPPKSPIHDINLNFDGTVSFRVVNPFGDDLSNLYAVYPKAGGHGDSVCPKQSSATDCVSDEVYTAQCMDDDNSWTFVTIFVTGEDGDSQAAQVVNATEGSHGTEVYKCCPKDYEPNGRFGPEHTAAFSYLIHCNCDDEDETEGQARALRVSNDLASQFRGHGALNRKDLKAKFLRGELFGDELKTLYGLL</sequence>
<evidence type="ECO:0000313" key="3">
    <source>
        <dbReference type="Proteomes" id="UP001295423"/>
    </source>
</evidence>
<keyword evidence="3" id="KW-1185">Reference proteome</keyword>
<dbReference type="EMBL" id="CAKOGP040000446">
    <property type="protein sequence ID" value="CAJ1935278.1"/>
    <property type="molecule type" value="Genomic_DNA"/>
</dbReference>
<feature type="chain" id="PRO_5042259219" description="Cellulase" evidence="1">
    <location>
        <begin position="22"/>
        <end position="481"/>
    </location>
</feature>
<accession>A0AAD2CLM2</accession>
<evidence type="ECO:0000313" key="2">
    <source>
        <dbReference type="EMBL" id="CAJ1935278.1"/>
    </source>
</evidence>
<proteinExistence type="predicted"/>
<evidence type="ECO:0008006" key="4">
    <source>
        <dbReference type="Google" id="ProtNLM"/>
    </source>
</evidence>
<name>A0AAD2CLM2_9STRA</name>
<organism evidence="2 3">
    <name type="scientific">Cylindrotheca closterium</name>
    <dbReference type="NCBI Taxonomy" id="2856"/>
    <lineage>
        <taxon>Eukaryota</taxon>
        <taxon>Sar</taxon>
        <taxon>Stramenopiles</taxon>
        <taxon>Ochrophyta</taxon>
        <taxon>Bacillariophyta</taxon>
        <taxon>Bacillariophyceae</taxon>
        <taxon>Bacillariophycidae</taxon>
        <taxon>Bacillariales</taxon>
        <taxon>Bacillariaceae</taxon>
        <taxon>Cylindrotheca</taxon>
    </lineage>
</organism>
<keyword evidence="1" id="KW-0732">Signal</keyword>
<gene>
    <name evidence="2" type="ORF">CYCCA115_LOCUS4614</name>
</gene>
<dbReference type="AlphaFoldDB" id="A0AAD2CLM2"/>
<feature type="signal peptide" evidence="1">
    <location>
        <begin position="1"/>
        <end position="21"/>
    </location>
</feature>
<comment type="caution">
    <text evidence="2">The sequence shown here is derived from an EMBL/GenBank/DDBJ whole genome shotgun (WGS) entry which is preliminary data.</text>
</comment>
<reference evidence="2" key="1">
    <citation type="submission" date="2023-08" db="EMBL/GenBank/DDBJ databases">
        <authorList>
            <person name="Audoor S."/>
            <person name="Bilcke G."/>
        </authorList>
    </citation>
    <scope>NUCLEOTIDE SEQUENCE</scope>
</reference>
<dbReference type="Proteomes" id="UP001295423">
    <property type="component" value="Unassembled WGS sequence"/>
</dbReference>
<protein>
    <recommendedName>
        <fullName evidence="4">Cellulase</fullName>
    </recommendedName>
</protein>